<comment type="caution">
    <text evidence="1">The sequence shown here is derived from an EMBL/GenBank/DDBJ whole genome shotgun (WGS) entry which is preliminary data.</text>
</comment>
<sequence length="155" mass="17123">MPQISKGGKFIFGISHIREDLTIQIPKQAIHEYALADVENIILITGSKATGGFCITTYPLLSSSKLCHILTDCPQLREQTLPMGKLITYKGRGYTWLPIGKEGVISLPPDLMRVLSLQVHSKLLAIRSSNIAFTMGAKGPLWEKVHAFNGDITQY</sequence>
<reference evidence="1 2" key="1">
    <citation type="submission" date="2017-09" db="EMBL/GenBank/DDBJ databases">
        <title>Bacterial strain isolated from the female urinary microbiota.</title>
        <authorList>
            <person name="Thomas-White K."/>
            <person name="Kumar N."/>
            <person name="Forster S."/>
            <person name="Putonti C."/>
            <person name="Lawley T."/>
            <person name="Wolfe A.J."/>
        </authorList>
    </citation>
    <scope>NUCLEOTIDE SEQUENCE [LARGE SCALE GENOMIC DNA]</scope>
    <source>
        <strain evidence="1 2">UMB0818</strain>
    </source>
</reference>
<gene>
    <name evidence="1" type="ORF">CJ232_11995</name>
</gene>
<proteinExistence type="predicted"/>
<evidence type="ECO:0000313" key="1">
    <source>
        <dbReference type="EMBL" id="PMC07209.1"/>
    </source>
</evidence>
<dbReference type="RefSeq" id="WP_102189157.1">
    <property type="nucleotide sequence ID" value="NZ_PNGI01000049.1"/>
</dbReference>
<name>A0A2N6Q2P0_9BACT</name>
<dbReference type="Proteomes" id="UP000235661">
    <property type="component" value="Unassembled WGS sequence"/>
</dbReference>
<dbReference type="EMBL" id="PNGI01000049">
    <property type="protein sequence ID" value="PMC07209.1"/>
    <property type="molecule type" value="Genomic_DNA"/>
</dbReference>
<accession>A0A2N6Q2P0</accession>
<protein>
    <submittedName>
        <fullName evidence="1">Uncharacterized protein</fullName>
    </submittedName>
</protein>
<dbReference type="AlphaFoldDB" id="A0A2N6Q2P0"/>
<organism evidence="1 2">
    <name type="scientific">Hoylesella timonensis</name>
    <dbReference type="NCBI Taxonomy" id="386414"/>
    <lineage>
        <taxon>Bacteria</taxon>
        <taxon>Pseudomonadati</taxon>
        <taxon>Bacteroidota</taxon>
        <taxon>Bacteroidia</taxon>
        <taxon>Bacteroidales</taxon>
        <taxon>Prevotellaceae</taxon>
        <taxon>Hoylesella</taxon>
    </lineage>
</organism>
<evidence type="ECO:0000313" key="2">
    <source>
        <dbReference type="Proteomes" id="UP000235661"/>
    </source>
</evidence>